<name>A0AAN7QKN5_9COLE</name>
<comment type="caution">
    <text evidence="5">The sequence shown here is derived from an EMBL/GenBank/DDBJ whole genome shotgun (WGS) entry which is preliminary data.</text>
</comment>
<protein>
    <recommendedName>
        <fullName evidence="4">NADP-dependent oxidoreductase domain-containing protein</fullName>
    </recommendedName>
</protein>
<sequence>MNRRMTKKIIRYLETLIRKQNILQSTMLDICNRITNLENTRAVPQIDNVDSIFIVVENLPANTTADLESLKIYLGNEMNNAVKEISKLGGATIYEFMGQTEEECFPYNVPVGDFNRLTDAELKLIAEHLLDNDAENEVECKIDLEDEMKCEDNYINDDPTKFTTANPLSNFKSMKAIPKIKLNNGTDIPVLGLGTWQSNPGAVRQAVEDAIDIGYRHIDCAHIYGNQTEIGEALTAKISQGVVSRQDLFITSKLWNTFHRPGTVEPILRSNLKDMNLEYFDLYLIHWPTGFKEGDSLSPMGPDGIEYSEYDYVDTWKAMEDIYKKGLAKAIGISNFNKHQIERVLEIATVKPVINQVECHPYLNQNQLIEFCKSKEIVVTAYSPLGSPGREEASKQPKVLNDSKLKDIAKKYGKSVAQIALKYQIQREVVAIPKSITKKRLEENLNIFDFTISDEDMKAISWLNKDFRYVGFEEIRSHRFYPFTDEY</sequence>
<evidence type="ECO:0000256" key="3">
    <source>
        <dbReference type="ARBA" id="ARBA00023002"/>
    </source>
</evidence>
<dbReference type="PROSITE" id="PS00798">
    <property type="entry name" value="ALDOKETO_REDUCTASE_1"/>
    <property type="match status" value="1"/>
</dbReference>
<keyword evidence="3" id="KW-0560">Oxidoreductase</keyword>
<dbReference type="InterPro" id="IPR036812">
    <property type="entry name" value="NAD(P)_OxRdtase_dom_sf"/>
</dbReference>
<accession>A0AAN7QKN5</accession>
<organism evidence="5 6">
    <name type="scientific">Aquatica leii</name>
    <dbReference type="NCBI Taxonomy" id="1421715"/>
    <lineage>
        <taxon>Eukaryota</taxon>
        <taxon>Metazoa</taxon>
        <taxon>Ecdysozoa</taxon>
        <taxon>Arthropoda</taxon>
        <taxon>Hexapoda</taxon>
        <taxon>Insecta</taxon>
        <taxon>Pterygota</taxon>
        <taxon>Neoptera</taxon>
        <taxon>Endopterygota</taxon>
        <taxon>Coleoptera</taxon>
        <taxon>Polyphaga</taxon>
        <taxon>Elateriformia</taxon>
        <taxon>Elateroidea</taxon>
        <taxon>Lampyridae</taxon>
        <taxon>Luciolinae</taxon>
        <taxon>Aquatica</taxon>
    </lineage>
</organism>
<dbReference type="AlphaFoldDB" id="A0AAN7QKN5"/>
<keyword evidence="2" id="KW-0521">NADP</keyword>
<dbReference type="InterPro" id="IPR023210">
    <property type="entry name" value="NADP_OxRdtase_dom"/>
</dbReference>
<dbReference type="InterPro" id="IPR018170">
    <property type="entry name" value="Aldo/ket_reductase_CS"/>
</dbReference>
<evidence type="ECO:0000313" key="5">
    <source>
        <dbReference type="EMBL" id="KAK4882618.1"/>
    </source>
</evidence>
<dbReference type="FunFam" id="3.20.20.100:FF:000006">
    <property type="entry name" value="Aldo-keto reductase family 1 member A1"/>
    <property type="match status" value="1"/>
</dbReference>
<dbReference type="Proteomes" id="UP001353858">
    <property type="component" value="Unassembled WGS sequence"/>
</dbReference>
<comment type="similarity">
    <text evidence="1">Belongs to the aldo/keto reductase family.</text>
</comment>
<dbReference type="EMBL" id="JARPUR010000002">
    <property type="protein sequence ID" value="KAK4882618.1"/>
    <property type="molecule type" value="Genomic_DNA"/>
</dbReference>
<gene>
    <name evidence="5" type="ORF">RN001_005937</name>
</gene>
<dbReference type="PROSITE" id="PS00063">
    <property type="entry name" value="ALDOKETO_REDUCTASE_3"/>
    <property type="match status" value="1"/>
</dbReference>
<feature type="domain" description="NADP-dependent oxidoreductase" evidence="4">
    <location>
        <begin position="191"/>
        <end position="461"/>
    </location>
</feature>
<dbReference type="Pfam" id="PF00248">
    <property type="entry name" value="Aldo_ket_red"/>
    <property type="match status" value="1"/>
</dbReference>
<dbReference type="GO" id="GO:0016491">
    <property type="term" value="F:oxidoreductase activity"/>
    <property type="evidence" value="ECO:0007669"/>
    <property type="project" value="UniProtKB-KW"/>
</dbReference>
<dbReference type="PRINTS" id="PR00069">
    <property type="entry name" value="ALDKETRDTASE"/>
</dbReference>
<evidence type="ECO:0000256" key="1">
    <source>
        <dbReference type="ARBA" id="ARBA00007905"/>
    </source>
</evidence>
<reference evidence="6" key="1">
    <citation type="submission" date="2023-01" db="EMBL/GenBank/DDBJ databases">
        <title>Key to firefly adult light organ development and bioluminescence: homeobox transcription factors regulate luciferase expression and transportation to peroxisome.</title>
        <authorList>
            <person name="Fu X."/>
        </authorList>
    </citation>
    <scope>NUCLEOTIDE SEQUENCE [LARGE SCALE GENOMIC DNA]</scope>
</reference>
<dbReference type="PROSITE" id="PS00062">
    <property type="entry name" value="ALDOKETO_REDUCTASE_2"/>
    <property type="match status" value="1"/>
</dbReference>
<dbReference type="InterPro" id="IPR020471">
    <property type="entry name" value="AKR"/>
</dbReference>
<dbReference type="SUPFAM" id="SSF51430">
    <property type="entry name" value="NAD(P)-linked oxidoreductase"/>
    <property type="match status" value="1"/>
</dbReference>
<proteinExistence type="inferred from homology"/>
<keyword evidence="6" id="KW-1185">Reference proteome</keyword>
<evidence type="ECO:0000256" key="2">
    <source>
        <dbReference type="ARBA" id="ARBA00022857"/>
    </source>
</evidence>
<dbReference type="PANTHER" id="PTHR11732">
    <property type="entry name" value="ALDO/KETO REDUCTASE"/>
    <property type="match status" value="1"/>
</dbReference>
<dbReference type="Gene3D" id="3.20.20.100">
    <property type="entry name" value="NADP-dependent oxidoreductase domain"/>
    <property type="match status" value="1"/>
</dbReference>
<evidence type="ECO:0000259" key="4">
    <source>
        <dbReference type="Pfam" id="PF00248"/>
    </source>
</evidence>
<evidence type="ECO:0000313" key="6">
    <source>
        <dbReference type="Proteomes" id="UP001353858"/>
    </source>
</evidence>